<accession>A0A285D8Z2</accession>
<evidence type="ECO:0000313" key="10">
    <source>
        <dbReference type="Proteomes" id="UP000219546"/>
    </source>
</evidence>
<evidence type="ECO:0000256" key="6">
    <source>
        <dbReference type="PIRSR" id="PIRSR000705-1"/>
    </source>
</evidence>
<dbReference type="OrthoDB" id="9776634at2"/>
<feature type="active site" description="Proton acceptor" evidence="6">
    <location>
        <position position="88"/>
    </location>
</feature>
<gene>
    <name evidence="9" type="ORF">SAMN05877753_1169</name>
</gene>
<dbReference type="InterPro" id="IPR002624">
    <property type="entry name" value="DCK/DGK"/>
</dbReference>
<dbReference type="AlphaFoldDB" id="A0A285D8Z2"/>
<dbReference type="GO" id="GO:0005524">
    <property type="term" value="F:ATP binding"/>
    <property type="evidence" value="ECO:0007669"/>
    <property type="project" value="UniProtKB-KW"/>
</dbReference>
<dbReference type="Proteomes" id="UP000219546">
    <property type="component" value="Unassembled WGS sequence"/>
</dbReference>
<feature type="binding site" evidence="7">
    <location>
        <begin position="188"/>
        <end position="190"/>
    </location>
    <ligand>
        <name>ATP</name>
        <dbReference type="ChEBI" id="CHEBI:30616"/>
    </ligand>
</feature>
<keyword evidence="2" id="KW-0808">Transferase</keyword>
<keyword evidence="10" id="KW-1185">Reference proteome</keyword>
<evidence type="ECO:0000256" key="2">
    <source>
        <dbReference type="ARBA" id="ARBA00022679"/>
    </source>
</evidence>
<feature type="binding site" evidence="7">
    <location>
        <begin position="13"/>
        <end position="21"/>
    </location>
    <ligand>
        <name>ATP</name>
        <dbReference type="ChEBI" id="CHEBI:30616"/>
    </ligand>
</feature>
<evidence type="ECO:0000256" key="4">
    <source>
        <dbReference type="ARBA" id="ARBA00022777"/>
    </source>
</evidence>
<dbReference type="InterPro" id="IPR031314">
    <property type="entry name" value="DNK_dom"/>
</dbReference>
<keyword evidence="3 7" id="KW-0547">Nucleotide-binding</keyword>
<dbReference type="Pfam" id="PF01712">
    <property type="entry name" value="dNK"/>
    <property type="match status" value="1"/>
</dbReference>
<reference evidence="9 10" key="1">
    <citation type="submission" date="2017-08" db="EMBL/GenBank/DDBJ databases">
        <authorList>
            <person name="de Groot N.N."/>
        </authorList>
    </citation>
    <scope>NUCLEOTIDE SEQUENCE [LARGE SCALE GENOMIC DNA]</scope>
    <source>
        <strain evidence="9 10">JC228</strain>
    </source>
</reference>
<dbReference type="RefSeq" id="WP_097160801.1">
    <property type="nucleotide sequence ID" value="NZ_JBEPMQ010000021.1"/>
</dbReference>
<dbReference type="CDD" id="cd01673">
    <property type="entry name" value="dNK"/>
    <property type="match status" value="1"/>
</dbReference>
<evidence type="ECO:0000256" key="3">
    <source>
        <dbReference type="ARBA" id="ARBA00022741"/>
    </source>
</evidence>
<dbReference type="GO" id="GO:0005737">
    <property type="term" value="C:cytoplasm"/>
    <property type="evidence" value="ECO:0007669"/>
    <property type="project" value="TreeGrafter"/>
</dbReference>
<dbReference type="FunFam" id="3.40.50.300:FF:000659">
    <property type="entry name" value="Deoxyguanosine kinase"/>
    <property type="match status" value="1"/>
</dbReference>
<evidence type="ECO:0000256" key="1">
    <source>
        <dbReference type="ARBA" id="ARBA00007420"/>
    </source>
</evidence>
<protein>
    <submittedName>
        <fullName evidence="9">Deoxyguanosine kinase</fullName>
    </submittedName>
</protein>
<dbReference type="PANTHER" id="PTHR10513:SF46">
    <property type="entry name" value="DEOXYGUANOSINE KINASE"/>
    <property type="match status" value="1"/>
</dbReference>
<evidence type="ECO:0000256" key="7">
    <source>
        <dbReference type="PIRSR" id="PIRSR000705-3"/>
    </source>
</evidence>
<comment type="similarity">
    <text evidence="1">Belongs to the DCK/DGK family.</text>
</comment>
<organism evidence="9 10">
    <name type="scientific">Bacillus oleivorans</name>
    <dbReference type="NCBI Taxonomy" id="1448271"/>
    <lineage>
        <taxon>Bacteria</taxon>
        <taxon>Bacillati</taxon>
        <taxon>Bacillota</taxon>
        <taxon>Bacilli</taxon>
        <taxon>Bacillales</taxon>
        <taxon>Bacillaceae</taxon>
        <taxon>Bacillus</taxon>
    </lineage>
</organism>
<sequence length="219" mass="25787">MVYSATPFITVEGPIGVGKTSLAKAISEHFSHQLLKEIVDENPFLGKFYENIEEWSFQTEMFFLCNRYKQLEDIKTRYLNHQIPVVADYHIFKNMIFAMRTLKPEQFQKYEKIYQILTSDMPSPNVVIYLHASLDTLLSRIQVRGRDIEKNISPLYLEQLSIDYEKFMDQFQKQHPKIPVIRINGDELDFVKNKEDLNLILSKLQMILDEGVIKHEPAR</sequence>
<keyword evidence="4 9" id="KW-0418">Kinase</keyword>
<dbReference type="PIRSF" id="PIRSF000705">
    <property type="entry name" value="DNK"/>
    <property type="match status" value="1"/>
</dbReference>
<dbReference type="PANTHER" id="PTHR10513">
    <property type="entry name" value="DEOXYNUCLEOSIDE KINASE"/>
    <property type="match status" value="1"/>
</dbReference>
<dbReference type="InterPro" id="IPR027417">
    <property type="entry name" value="P-loop_NTPase"/>
</dbReference>
<dbReference type="InterPro" id="IPR050566">
    <property type="entry name" value="Deoxyribonucleoside_kinase"/>
</dbReference>
<evidence type="ECO:0000259" key="8">
    <source>
        <dbReference type="Pfam" id="PF01712"/>
    </source>
</evidence>
<feature type="binding site" evidence="7">
    <location>
        <begin position="140"/>
        <end position="144"/>
    </location>
    <ligand>
        <name>ATP</name>
        <dbReference type="ChEBI" id="CHEBI:30616"/>
    </ligand>
</feature>
<proteinExistence type="inferred from homology"/>
<keyword evidence="5 7" id="KW-0067">ATP-binding</keyword>
<evidence type="ECO:0000313" key="9">
    <source>
        <dbReference type="EMBL" id="SNX75738.1"/>
    </source>
</evidence>
<evidence type="ECO:0000256" key="5">
    <source>
        <dbReference type="ARBA" id="ARBA00022840"/>
    </source>
</evidence>
<name>A0A285D8Z2_9BACI</name>
<feature type="domain" description="Deoxynucleoside kinase" evidence="8">
    <location>
        <begin position="9"/>
        <end position="206"/>
    </location>
</feature>
<dbReference type="Gene3D" id="3.40.50.300">
    <property type="entry name" value="P-loop containing nucleotide triphosphate hydrolases"/>
    <property type="match status" value="1"/>
</dbReference>
<dbReference type="SUPFAM" id="SSF52540">
    <property type="entry name" value="P-loop containing nucleoside triphosphate hydrolases"/>
    <property type="match status" value="1"/>
</dbReference>
<dbReference type="GO" id="GO:0019136">
    <property type="term" value="F:deoxynucleoside kinase activity"/>
    <property type="evidence" value="ECO:0007669"/>
    <property type="project" value="InterPro"/>
</dbReference>
<dbReference type="EMBL" id="OAOP01000016">
    <property type="protein sequence ID" value="SNX75738.1"/>
    <property type="molecule type" value="Genomic_DNA"/>
</dbReference>